<dbReference type="InterPro" id="IPR013324">
    <property type="entry name" value="RNA_pol_sigma_r3/r4-like"/>
</dbReference>
<dbReference type="InterPro" id="IPR039425">
    <property type="entry name" value="RNA_pol_sigma-70-like"/>
</dbReference>
<feature type="domain" description="RNA polymerase sigma factor 70 region 4 type 2" evidence="6">
    <location>
        <begin position="124"/>
        <end position="174"/>
    </location>
</feature>
<dbReference type="CDD" id="cd06171">
    <property type="entry name" value="Sigma70_r4"/>
    <property type="match status" value="1"/>
</dbReference>
<dbReference type="InterPro" id="IPR014284">
    <property type="entry name" value="RNA_pol_sigma-70_dom"/>
</dbReference>
<dbReference type="Gene3D" id="1.10.1740.10">
    <property type="match status" value="1"/>
</dbReference>
<protein>
    <submittedName>
        <fullName evidence="7">RNA polymerase sigma factor</fullName>
    </submittedName>
</protein>
<dbReference type="RefSeq" id="WP_190992304.1">
    <property type="nucleotide sequence ID" value="NZ_JACOIK010000001.1"/>
</dbReference>
<dbReference type="PANTHER" id="PTHR43133">
    <property type="entry name" value="RNA POLYMERASE ECF-TYPE SIGMA FACTO"/>
    <property type="match status" value="1"/>
</dbReference>
<dbReference type="SUPFAM" id="SSF88659">
    <property type="entry name" value="Sigma3 and sigma4 domains of RNA polymerase sigma factors"/>
    <property type="match status" value="1"/>
</dbReference>
<keyword evidence="8" id="KW-1185">Reference proteome</keyword>
<name>A0ABR7YJ32_9SPHI</name>
<dbReference type="InterPro" id="IPR013325">
    <property type="entry name" value="RNA_pol_sigma_r2"/>
</dbReference>
<reference evidence="7 8" key="1">
    <citation type="submission" date="2020-08" db="EMBL/GenBank/DDBJ databases">
        <title>Sphingobacterium sp. DN00404 isolated from aquaculture water.</title>
        <authorList>
            <person name="Zhang M."/>
        </authorList>
    </citation>
    <scope>NUCLEOTIDE SEQUENCE [LARGE SCALE GENOMIC DNA]</scope>
    <source>
        <strain evidence="7 8">DN00404</strain>
    </source>
</reference>
<dbReference type="Pfam" id="PF08281">
    <property type="entry name" value="Sigma70_r4_2"/>
    <property type="match status" value="1"/>
</dbReference>
<dbReference type="SUPFAM" id="SSF88946">
    <property type="entry name" value="Sigma2 domain of RNA polymerase sigma factors"/>
    <property type="match status" value="1"/>
</dbReference>
<keyword evidence="4" id="KW-0804">Transcription</keyword>
<evidence type="ECO:0000256" key="1">
    <source>
        <dbReference type="ARBA" id="ARBA00010641"/>
    </source>
</evidence>
<dbReference type="Gene3D" id="1.10.10.10">
    <property type="entry name" value="Winged helix-like DNA-binding domain superfamily/Winged helix DNA-binding domain"/>
    <property type="match status" value="1"/>
</dbReference>
<gene>
    <name evidence="7" type="ORF">H8B06_00375</name>
</gene>
<comment type="similarity">
    <text evidence="1">Belongs to the sigma-70 factor family. ECF subfamily.</text>
</comment>
<evidence type="ECO:0000256" key="3">
    <source>
        <dbReference type="ARBA" id="ARBA00023082"/>
    </source>
</evidence>
<dbReference type="InterPro" id="IPR007627">
    <property type="entry name" value="RNA_pol_sigma70_r2"/>
</dbReference>
<keyword evidence="3" id="KW-0731">Sigma factor</keyword>
<proteinExistence type="inferred from homology"/>
<dbReference type="InterPro" id="IPR013249">
    <property type="entry name" value="RNA_pol_sigma70_r4_t2"/>
</dbReference>
<evidence type="ECO:0000256" key="2">
    <source>
        <dbReference type="ARBA" id="ARBA00023015"/>
    </source>
</evidence>
<comment type="caution">
    <text evidence="7">The sequence shown here is derived from an EMBL/GenBank/DDBJ whole genome shotgun (WGS) entry which is preliminary data.</text>
</comment>
<evidence type="ECO:0000256" key="4">
    <source>
        <dbReference type="ARBA" id="ARBA00023163"/>
    </source>
</evidence>
<evidence type="ECO:0000259" key="6">
    <source>
        <dbReference type="Pfam" id="PF08281"/>
    </source>
</evidence>
<dbReference type="EMBL" id="JACOIK010000001">
    <property type="protein sequence ID" value="MBD1431266.1"/>
    <property type="molecule type" value="Genomic_DNA"/>
</dbReference>
<dbReference type="InterPro" id="IPR036388">
    <property type="entry name" value="WH-like_DNA-bd_sf"/>
</dbReference>
<evidence type="ECO:0000313" key="7">
    <source>
        <dbReference type="EMBL" id="MBD1431266.1"/>
    </source>
</evidence>
<evidence type="ECO:0000259" key="5">
    <source>
        <dbReference type="Pfam" id="PF04542"/>
    </source>
</evidence>
<evidence type="ECO:0000313" key="8">
    <source>
        <dbReference type="Proteomes" id="UP000602759"/>
    </source>
</evidence>
<dbReference type="PANTHER" id="PTHR43133:SF46">
    <property type="entry name" value="RNA POLYMERASE SIGMA-70 FACTOR ECF SUBFAMILY"/>
    <property type="match status" value="1"/>
</dbReference>
<accession>A0ABR7YJ32</accession>
<sequence length="189" mass="23006">MNDCTEENRLLWLSFLKGDQDAFSTLYKNNYRMLYAYGRRLQMEENQIRDIIHDIFLKLYAKPDLIKNVTTIRPFLLVSMRNAFINWKKKMQRQTDMDVLDFDLHYTVENEFWDKEQLMDVKKKVEHIVQQLTPRQKEIIYLRFLYEMSYEEVAQIMGMSEQAARNLVYRTMDRIRKDNLQAAFALFLF</sequence>
<organism evidence="7 8">
    <name type="scientific">Sphingobacterium micropteri</name>
    <dbReference type="NCBI Taxonomy" id="2763501"/>
    <lineage>
        <taxon>Bacteria</taxon>
        <taxon>Pseudomonadati</taxon>
        <taxon>Bacteroidota</taxon>
        <taxon>Sphingobacteriia</taxon>
        <taxon>Sphingobacteriales</taxon>
        <taxon>Sphingobacteriaceae</taxon>
        <taxon>Sphingobacterium</taxon>
    </lineage>
</organism>
<feature type="domain" description="RNA polymerase sigma-70 region 2" evidence="5">
    <location>
        <begin position="26"/>
        <end position="93"/>
    </location>
</feature>
<dbReference type="NCBIfam" id="TIGR02937">
    <property type="entry name" value="sigma70-ECF"/>
    <property type="match status" value="1"/>
</dbReference>
<dbReference type="Pfam" id="PF04542">
    <property type="entry name" value="Sigma70_r2"/>
    <property type="match status" value="1"/>
</dbReference>
<keyword evidence="2" id="KW-0805">Transcription regulation</keyword>
<dbReference type="Proteomes" id="UP000602759">
    <property type="component" value="Unassembled WGS sequence"/>
</dbReference>